<evidence type="ECO:0000313" key="2">
    <source>
        <dbReference type="Proteomes" id="UP000828390"/>
    </source>
</evidence>
<dbReference type="EMBL" id="JAIWYP010000001">
    <property type="protein sequence ID" value="KAH3880235.1"/>
    <property type="molecule type" value="Genomic_DNA"/>
</dbReference>
<name>A0A9D4MMZ3_DREPO</name>
<accession>A0A9D4MMZ3</accession>
<reference evidence="1" key="1">
    <citation type="journal article" date="2019" name="bioRxiv">
        <title>The Genome of the Zebra Mussel, Dreissena polymorpha: A Resource for Invasive Species Research.</title>
        <authorList>
            <person name="McCartney M.A."/>
            <person name="Auch B."/>
            <person name="Kono T."/>
            <person name="Mallez S."/>
            <person name="Zhang Y."/>
            <person name="Obille A."/>
            <person name="Becker A."/>
            <person name="Abrahante J.E."/>
            <person name="Garbe J."/>
            <person name="Badalamenti J.P."/>
            <person name="Herman A."/>
            <person name="Mangelson H."/>
            <person name="Liachko I."/>
            <person name="Sullivan S."/>
            <person name="Sone E.D."/>
            <person name="Koren S."/>
            <person name="Silverstein K.A.T."/>
            <person name="Beckman K.B."/>
            <person name="Gohl D.M."/>
        </authorList>
    </citation>
    <scope>NUCLEOTIDE SEQUENCE</scope>
    <source>
        <strain evidence="1">Duluth1</strain>
        <tissue evidence="1">Whole animal</tissue>
    </source>
</reference>
<sequence length="67" mass="7597">MKVNNIGHGQDFSFFITKDLHFTNIIVLLDYYQTQGLAVVDNENRTPGHQQLVPMATAVRVKYTTSV</sequence>
<dbReference type="AlphaFoldDB" id="A0A9D4MMZ3"/>
<gene>
    <name evidence="1" type="ORF">DPMN_004145</name>
</gene>
<organism evidence="1 2">
    <name type="scientific">Dreissena polymorpha</name>
    <name type="common">Zebra mussel</name>
    <name type="synonym">Mytilus polymorpha</name>
    <dbReference type="NCBI Taxonomy" id="45954"/>
    <lineage>
        <taxon>Eukaryota</taxon>
        <taxon>Metazoa</taxon>
        <taxon>Spiralia</taxon>
        <taxon>Lophotrochozoa</taxon>
        <taxon>Mollusca</taxon>
        <taxon>Bivalvia</taxon>
        <taxon>Autobranchia</taxon>
        <taxon>Heteroconchia</taxon>
        <taxon>Euheterodonta</taxon>
        <taxon>Imparidentia</taxon>
        <taxon>Neoheterodontei</taxon>
        <taxon>Myida</taxon>
        <taxon>Dreissenoidea</taxon>
        <taxon>Dreissenidae</taxon>
        <taxon>Dreissena</taxon>
    </lineage>
</organism>
<keyword evidence="2" id="KW-1185">Reference proteome</keyword>
<reference evidence="1" key="2">
    <citation type="submission" date="2020-11" db="EMBL/GenBank/DDBJ databases">
        <authorList>
            <person name="McCartney M.A."/>
            <person name="Auch B."/>
            <person name="Kono T."/>
            <person name="Mallez S."/>
            <person name="Becker A."/>
            <person name="Gohl D.M."/>
            <person name="Silverstein K.A.T."/>
            <person name="Koren S."/>
            <person name="Bechman K.B."/>
            <person name="Herman A."/>
            <person name="Abrahante J.E."/>
            <person name="Garbe J."/>
        </authorList>
    </citation>
    <scope>NUCLEOTIDE SEQUENCE</scope>
    <source>
        <strain evidence="1">Duluth1</strain>
        <tissue evidence="1">Whole animal</tissue>
    </source>
</reference>
<dbReference type="Proteomes" id="UP000828390">
    <property type="component" value="Unassembled WGS sequence"/>
</dbReference>
<evidence type="ECO:0000313" key="1">
    <source>
        <dbReference type="EMBL" id="KAH3880235.1"/>
    </source>
</evidence>
<comment type="caution">
    <text evidence="1">The sequence shown here is derived from an EMBL/GenBank/DDBJ whole genome shotgun (WGS) entry which is preliminary data.</text>
</comment>
<protein>
    <submittedName>
        <fullName evidence="1">Uncharacterized protein</fullName>
    </submittedName>
</protein>
<proteinExistence type="predicted"/>